<dbReference type="EMBL" id="MLYP01000082">
    <property type="protein sequence ID" value="OIJ86003.1"/>
    <property type="molecule type" value="Genomic_DNA"/>
</dbReference>
<reference evidence="1 2" key="1">
    <citation type="submission" date="2016-10" db="EMBL/GenBank/DDBJ databases">
        <title>Genome sequence of Streptomyces sp. MUSC 93.</title>
        <authorList>
            <person name="Lee L.-H."/>
            <person name="Ser H.-L."/>
            <person name="Law J.W.-F."/>
        </authorList>
    </citation>
    <scope>NUCLEOTIDE SEQUENCE [LARGE SCALE GENOMIC DNA]</scope>
    <source>
        <strain evidence="1 2">MUSC 93</strain>
    </source>
</reference>
<comment type="caution">
    <text evidence="1">The sequence shown here is derived from an EMBL/GenBank/DDBJ whole genome shotgun (WGS) entry which is preliminary data.</text>
</comment>
<dbReference type="AlphaFoldDB" id="A0A1S2NWV4"/>
<evidence type="ECO:0000313" key="1">
    <source>
        <dbReference type="EMBL" id="OIJ86003.1"/>
    </source>
</evidence>
<proteinExistence type="predicted"/>
<dbReference type="OrthoDB" id="7041873at2"/>
<dbReference type="STRING" id="1428652.BIV24_27305"/>
<accession>A0A1S2NWV4</accession>
<keyword evidence="2" id="KW-1185">Reference proteome</keyword>
<evidence type="ECO:0000313" key="2">
    <source>
        <dbReference type="Proteomes" id="UP000179935"/>
    </source>
</evidence>
<protein>
    <submittedName>
        <fullName evidence="1">Uncharacterized protein</fullName>
    </submittedName>
</protein>
<dbReference type="Proteomes" id="UP000179935">
    <property type="component" value="Unassembled WGS sequence"/>
</dbReference>
<name>A0A1S2NWV4_9ACTN</name>
<dbReference type="RefSeq" id="WP_071369133.1">
    <property type="nucleotide sequence ID" value="NZ_MLYP01000082.1"/>
</dbReference>
<organism evidence="1 2">
    <name type="scientific">Streptomyces colonosanans</name>
    <dbReference type="NCBI Taxonomy" id="1428652"/>
    <lineage>
        <taxon>Bacteria</taxon>
        <taxon>Bacillati</taxon>
        <taxon>Actinomycetota</taxon>
        <taxon>Actinomycetes</taxon>
        <taxon>Kitasatosporales</taxon>
        <taxon>Streptomycetaceae</taxon>
        <taxon>Streptomyces</taxon>
    </lineage>
</organism>
<gene>
    <name evidence="1" type="ORF">BIV24_27305</name>
</gene>
<sequence length="395" mass="45000">MRVCFLVDESWSDGGAWGWPVIRESVLRAYVASTPRHRRHARISLGTLLLWDLGGEKRTKISDAVESILGERWAVWSTFSVPELTEKAGSTRIAGIAIDSLTPADARAMHVRLRGADWYLGAVEVIPSVPSHMVVFLNSMPTRFRIFEDSLYVFHRKWETEAEDNRDHGEFKEWKASGIFADVQWEDSGVRETIFDPFQEMEDFRRLGELDELILGQFSSALGETLIRCADADPNLMERLHGALKAFENHESSEGLAHVSLSCRRFTEKLADCLYPPRDGKVNGRKVGRPEYRNRLWAYIAENVTSETTRQLLMANIEDLGNRIDRLDNLSNKGLHSEVSTSDVNRLLLSLLVVAHDLLTLSPPGGTFRYDPYEKRIRQIVEGDLLRSNREEEQD</sequence>